<evidence type="ECO:0000256" key="7">
    <source>
        <dbReference type="ARBA" id="ARBA00023136"/>
    </source>
</evidence>
<dbReference type="AlphaFoldDB" id="A0A0F7SV81"/>
<feature type="region of interest" description="Disordered" evidence="9">
    <location>
        <begin position="520"/>
        <end position="552"/>
    </location>
</feature>
<feature type="region of interest" description="Disordered" evidence="9">
    <location>
        <begin position="1139"/>
        <end position="1163"/>
    </location>
</feature>
<feature type="region of interest" description="Disordered" evidence="9">
    <location>
        <begin position="152"/>
        <end position="195"/>
    </location>
</feature>
<dbReference type="GO" id="GO:0017119">
    <property type="term" value="C:Golgi transport complex"/>
    <property type="evidence" value="ECO:0007669"/>
    <property type="project" value="InterPro"/>
</dbReference>
<comment type="subcellular location">
    <subcellularLocation>
        <location evidence="1">Golgi apparatus membrane</location>
        <topology evidence="1">Peripheral membrane protein</topology>
    </subcellularLocation>
</comment>
<feature type="compositionally biased region" description="Low complexity" evidence="9">
    <location>
        <begin position="1017"/>
        <end position="1026"/>
    </location>
</feature>
<feature type="compositionally biased region" description="Low complexity" evidence="9">
    <location>
        <begin position="162"/>
        <end position="171"/>
    </location>
</feature>
<feature type="compositionally biased region" description="Low complexity" evidence="9">
    <location>
        <begin position="818"/>
        <end position="844"/>
    </location>
</feature>
<feature type="compositionally biased region" description="Low complexity" evidence="9">
    <location>
        <begin position="181"/>
        <end position="191"/>
    </location>
</feature>
<keyword evidence="7" id="KW-0472">Membrane</keyword>
<sequence length="1177" mass="126941">MTDLKQHGIGIEKGSQHRNGNSYAGSDGDRDEERDLDEERSLLGMDSSAKLVNSLDMYDGDVSAWLNDLLDEGEDDQIVSSVDGIDKINLEAIDEKVRTLLGRLSGISQDTSQQLEQTIHDISRTVPRLTYDLQFMRESAASLRVSLHGIESRTKAAHPTQSKSESVSISSIDGPTGFSSDATTTTTTTTTADDEETKGVLERLKYLDKVKQGMEATLAVLKEAESWSTLELEFTSLLAEGLFHKAAERLAEASKSVAVFTHNTAEYESRRSLLVSLQNQLEASLSAALVKALREKDEDGRKNLFEIFGMIQREGEFRGYYYASRRTDLVDRWEAAVLTDCESVTSQETGLGLGRPTGPPEDEGKSAVGFNPFLSGFYSSLLSLVAEERTVLPSIFPDPQPTLMAFIQNVFDSLNPSLGQRLELLVESHGPSALTELITAFKSTEDLALGIQSNMDKLTSPSQSSAANTHAHGRSTSPAPASLTRKKDLSPSPSPSRKQSVSFADGASRRYSRRLTAASVSYSPGVESPLDGLHPHSYPHPHPSHHHTHPQLPVPNAGGPWEIPLYEPFLDYQTEYGQLERRLVHSTLDKALDTLDGVTVGGAEQADAARVVGDRSVEVFALAEGALDRCLGLTHGFGAVELVKVVNELLARFLARCENLFSDRDSSAKQQQSNGSTRRENAMDELDEVDQLEMDGMNYSSEDWGTFQLALHLIGTCRGIQDRLFAFESKLQQALQHVATAFLAARDDPAGHFFSRTTKGSITLLQQSGLNSKDLHDLLESLGSTHGAAGAALYGSIQPSHLRAPSFFPSSHTFGAPSNAVSASPASNSTGSGVTVVTSGVQSTNATPSRNRRTSTWTKNQLMEPARKSLIRFTTASQLFLQKTILSPLHQLLSKYPSLPVYSFEVTSLSTAAMNSTSSSSITGASTKPKQKAAISTIGVPRFSTAPTDTVARIGEGLLNLPRLFEVYADDDALSFSLDTLPFIDPATLREFRAAQAQDTSSVFNFGPSSTHPENVPLVSPTHLSPLPSPSATFPPSSIPGKSSGSASSSTLPPEMVVSLHLSSLTLSLLSAFTSVAFDSLPPLGPNPSVQADKAAEQLGTDVGYLVNVVRALDVDWSEGQVIKDCLDLTEDQLRAKVRGEEGSAGGEGEREGGGKEQGGLERRKVMLKVAKLRGIS</sequence>
<evidence type="ECO:0000256" key="4">
    <source>
        <dbReference type="ARBA" id="ARBA00022448"/>
    </source>
</evidence>
<feature type="region of interest" description="Disordered" evidence="9">
    <location>
        <begin position="818"/>
        <end position="855"/>
    </location>
</feature>
<evidence type="ECO:0000256" key="9">
    <source>
        <dbReference type="SAM" id="MobiDB-lite"/>
    </source>
</evidence>
<dbReference type="GO" id="GO:0000139">
    <property type="term" value="C:Golgi membrane"/>
    <property type="evidence" value="ECO:0007669"/>
    <property type="project" value="UniProtKB-SubCell"/>
</dbReference>
<comment type="similarity">
    <text evidence="2">Belongs to the COG7 family.</text>
</comment>
<dbReference type="Pfam" id="PF10191">
    <property type="entry name" value="COG7"/>
    <property type="match status" value="2"/>
</dbReference>
<keyword evidence="6" id="KW-0333">Golgi apparatus</keyword>
<evidence type="ECO:0000256" key="8">
    <source>
        <dbReference type="ARBA" id="ARBA00031345"/>
    </source>
</evidence>
<dbReference type="GO" id="GO:0006886">
    <property type="term" value="P:intracellular protein transport"/>
    <property type="evidence" value="ECO:0007669"/>
    <property type="project" value="InterPro"/>
</dbReference>
<feature type="region of interest" description="Disordered" evidence="9">
    <location>
        <begin position="456"/>
        <end position="508"/>
    </location>
</feature>
<name>A0A0F7SV81_PHARH</name>
<organism evidence="10">
    <name type="scientific">Phaffia rhodozyma</name>
    <name type="common">Yeast</name>
    <name type="synonym">Xanthophyllomyces dendrorhous</name>
    <dbReference type="NCBI Taxonomy" id="264483"/>
    <lineage>
        <taxon>Eukaryota</taxon>
        <taxon>Fungi</taxon>
        <taxon>Dikarya</taxon>
        <taxon>Basidiomycota</taxon>
        <taxon>Agaricomycotina</taxon>
        <taxon>Tremellomycetes</taxon>
        <taxon>Cystofilobasidiales</taxon>
        <taxon>Mrakiaceae</taxon>
        <taxon>Phaffia</taxon>
    </lineage>
</organism>
<feature type="compositionally biased region" description="Basic and acidic residues" evidence="9">
    <location>
        <begin position="27"/>
        <end position="38"/>
    </location>
</feature>
<dbReference type="PANTHER" id="PTHR21443">
    <property type="entry name" value="CONSERVED OLIGOMERIC GOLGI COMPLEX COMPONENT 7"/>
    <property type="match status" value="1"/>
</dbReference>
<dbReference type="GO" id="GO:0006890">
    <property type="term" value="P:retrograde vesicle-mediated transport, Golgi to endoplasmic reticulum"/>
    <property type="evidence" value="ECO:0007669"/>
    <property type="project" value="TreeGrafter"/>
</dbReference>
<evidence type="ECO:0000256" key="1">
    <source>
        <dbReference type="ARBA" id="ARBA00004395"/>
    </source>
</evidence>
<evidence type="ECO:0000256" key="3">
    <source>
        <dbReference type="ARBA" id="ARBA00020984"/>
    </source>
</evidence>
<accession>A0A0F7SV81</accession>
<feature type="compositionally biased region" description="Basic residues" evidence="9">
    <location>
        <begin position="537"/>
        <end position="549"/>
    </location>
</feature>
<proteinExistence type="inferred from homology"/>
<feature type="compositionally biased region" description="Polar residues" evidence="9">
    <location>
        <begin position="845"/>
        <end position="855"/>
    </location>
</feature>
<keyword evidence="4" id="KW-0813">Transport</keyword>
<evidence type="ECO:0000256" key="5">
    <source>
        <dbReference type="ARBA" id="ARBA00022927"/>
    </source>
</evidence>
<evidence type="ECO:0000256" key="2">
    <source>
        <dbReference type="ARBA" id="ARBA00005831"/>
    </source>
</evidence>
<dbReference type="InterPro" id="IPR019335">
    <property type="entry name" value="COG7"/>
</dbReference>
<reference evidence="10" key="1">
    <citation type="submission" date="2014-08" db="EMBL/GenBank/DDBJ databases">
        <authorList>
            <person name="Sharma Rahul"/>
            <person name="Thines Marco"/>
        </authorList>
    </citation>
    <scope>NUCLEOTIDE SEQUENCE</scope>
</reference>
<evidence type="ECO:0000256" key="6">
    <source>
        <dbReference type="ARBA" id="ARBA00023034"/>
    </source>
</evidence>
<dbReference type="GO" id="GO:0007030">
    <property type="term" value="P:Golgi organization"/>
    <property type="evidence" value="ECO:0007669"/>
    <property type="project" value="TreeGrafter"/>
</dbReference>
<feature type="region of interest" description="Disordered" evidence="9">
    <location>
        <begin position="1"/>
        <end position="38"/>
    </location>
</feature>
<feature type="compositionally biased region" description="Polar residues" evidence="9">
    <location>
        <begin position="456"/>
        <end position="479"/>
    </location>
</feature>
<feature type="compositionally biased region" description="Low complexity" evidence="9">
    <location>
        <begin position="1035"/>
        <end position="1051"/>
    </location>
</feature>
<feature type="region of interest" description="Disordered" evidence="9">
    <location>
        <begin position="1014"/>
        <end position="1051"/>
    </location>
</feature>
<keyword evidence="5" id="KW-0653">Protein transport</keyword>
<dbReference type="EMBL" id="LN483332">
    <property type="protein sequence ID" value="CED85446.1"/>
    <property type="molecule type" value="Genomic_DNA"/>
</dbReference>
<evidence type="ECO:0000313" key="10">
    <source>
        <dbReference type="EMBL" id="CED85446.1"/>
    </source>
</evidence>
<protein>
    <recommendedName>
        <fullName evidence="3">Conserved oligomeric Golgi complex subunit 7</fullName>
    </recommendedName>
    <alternativeName>
        <fullName evidence="8">Component of oligomeric Golgi complex 7</fullName>
    </alternativeName>
</protein>
<dbReference type="PANTHER" id="PTHR21443:SF0">
    <property type="entry name" value="CONSERVED OLIGOMERIC GOLGI COMPLEX SUBUNIT 7"/>
    <property type="match status" value="1"/>
</dbReference>